<gene>
    <name evidence="1" type="ORF">DGAL_LOCUS9958</name>
</gene>
<evidence type="ECO:0000313" key="1">
    <source>
        <dbReference type="EMBL" id="CAH0106798.1"/>
    </source>
</evidence>
<comment type="caution">
    <text evidence="1">The sequence shown here is derived from an EMBL/GenBank/DDBJ whole genome shotgun (WGS) entry which is preliminary data.</text>
</comment>
<organism evidence="1 2">
    <name type="scientific">Daphnia galeata</name>
    <dbReference type="NCBI Taxonomy" id="27404"/>
    <lineage>
        <taxon>Eukaryota</taxon>
        <taxon>Metazoa</taxon>
        <taxon>Ecdysozoa</taxon>
        <taxon>Arthropoda</taxon>
        <taxon>Crustacea</taxon>
        <taxon>Branchiopoda</taxon>
        <taxon>Diplostraca</taxon>
        <taxon>Cladocera</taxon>
        <taxon>Anomopoda</taxon>
        <taxon>Daphniidae</taxon>
        <taxon>Daphnia</taxon>
    </lineage>
</organism>
<sequence length="209" mass="24316">MTSLILNAFKNPTLFGRRKIFMNDQFISHVKRMGSPMSSSSSENFARLAEKPFYFDPDVESPHKPDGNLSKRELSQMLMKMDDISHKINEVRNYHVPMSKCQISKLSAHVHAFNVFKTDNWWWSIEPDCDRGGFVIQRSKQLENVRDKFRREDRISSTATSGIELKKQDPARKNLTIIQFFIAQFDLDDVLESQRFASGLYDVLVKSFK</sequence>
<proteinExistence type="predicted"/>
<dbReference type="Proteomes" id="UP000789390">
    <property type="component" value="Unassembled WGS sequence"/>
</dbReference>
<dbReference type="PANTHER" id="PTHR33173">
    <property type="match status" value="1"/>
</dbReference>
<name>A0A8J2RUX7_9CRUS</name>
<evidence type="ECO:0000313" key="2">
    <source>
        <dbReference type="Proteomes" id="UP000789390"/>
    </source>
</evidence>
<dbReference type="EMBL" id="CAKKLH010000235">
    <property type="protein sequence ID" value="CAH0106798.1"/>
    <property type="molecule type" value="Genomic_DNA"/>
</dbReference>
<reference evidence="1" key="1">
    <citation type="submission" date="2021-11" db="EMBL/GenBank/DDBJ databases">
        <authorList>
            <person name="Schell T."/>
        </authorList>
    </citation>
    <scope>NUCLEOTIDE SEQUENCE</scope>
    <source>
        <strain evidence="1">M5</strain>
    </source>
</reference>
<dbReference type="AlphaFoldDB" id="A0A8J2RUX7"/>
<accession>A0A8J2RUX7</accession>
<protein>
    <submittedName>
        <fullName evidence="1">Uncharacterized protein</fullName>
    </submittedName>
</protein>
<dbReference type="OrthoDB" id="5954249at2759"/>
<dbReference type="PANTHER" id="PTHR33173:SF2">
    <property type="entry name" value="MYND-TYPE DOMAIN-CONTAINING PROTEIN"/>
    <property type="match status" value="1"/>
</dbReference>
<keyword evidence="2" id="KW-1185">Reference proteome</keyword>